<proteinExistence type="predicted"/>
<feature type="compositionally biased region" description="Polar residues" evidence="1">
    <location>
        <begin position="132"/>
        <end position="151"/>
    </location>
</feature>
<accession>A0ABN9E4A7</accession>
<comment type="caution">
    <text evidence="2">The sequence shown here is derived from an EMBL/GenBank/DDBJ whole genome shotgun (WGS) entry which is preliminary data.</text>
</comment>
<feature type="compositionally biased region" description="Basic and acidic residues" evidence="1">
    <location>
        <begin position="58"/>
        <end position="87"/>
    </location>
</feature>
<feature type="non-terminal residue" evidence="2">
    <location>
        <position position="1"/>
    </location>
</feature>
<organism evidence="2 3">
    <name type="scientific">Staurois parvus</name>
    <dbReference type="NCBI Taxonomy" id="386267"/>
    <lineage>
        <taxon>Eukaryota</taxon>
        <taxon>Metazoa</taxon>
        <taxon>Chordata</taxon>
        <taxon>Craniata</taxon>
        <taxon>Vertebrata</taxon>
        <taxon>Euteleostomi</taxon>
        <taxon>Amphibia</taxon>
        <taxon>Batrachia</taxon>
        <taxon>Anura</taxon>
        <taxon>Neobatrachia</taxon>
        <taxon>Ranoidea</taxon>
        <taxon>Ranidae</taxon>
        <taxon>Staurois</taxon>
    </lineage>
</organism>
<feature type="region of interest" description="Disordered" evidence="1">
    <location>
        <begin position="1"/>
        <end position="151"/>
    </location>
</feature>
<sequence>EKEATEQTSEEDLDEERFEPRSDDEDTTFEESEDELEVIKSLEKVLTSRDNDTDENDEKSTNKDPTMERSNQDHRNPDNLDAVHVDQSESEQAMIKSSLEDQTTAGENREISVGTNQNVEEEKVDEAESQPCAPSSLASKDSVQSPICSVE</sequence>
<protein>
    <submittedName>
        <fullName evidence="2">Uncharacterized protein</fullName>
    </submittedName>
</protein>
<dbReference type="Proteomes" id="UP001162483">
    <property type="component" value="Unassembled WGS sequence"/>
</dbReference>
<keyword evidence="3" id="KW-1185">Reference proteome</keyword>
<evidence type="ECO:0000313" key="2">
    <source>
        <dbReference type="EMBL" id="CAI9578477.1"/>
    </source>
</evidence>
<feature type="compositionally biased region" description="Acidic residues" evidence="1">
    <location>
        <begin position="8"/>
        <end position="36"/>
    </location>
</feature>
<reference evidence="2" key="1">
    <citation type="submission" date="2023-05" db="EMBL/GenBank/DDBJ databases">
        <authorList>
            <person name="Stuckert A."/>
        </authorList>
    </citation>
    <scope>NUCLEOTIDE SEQUENCE</scope>
</reference>
<evidence type="ECO:0000256" key="1">
    <source>
        <dbReference type="SAM" id="MobiDB-lite"/>
    </source>
</evidence>
<dbReference type="EMBL" id="CATNWA010015007">
    <property type="protein sequence ID" value="CAI9578477.1"/>
    <property type="molecule type" value="Genomic_DNA"/>
</dbReference>
<name>A0ABN9E4A7_9NEOB</name>
<feature type="compositionally biased region" description="Basic and acidic residues" evidence="1">
    <location>
        <begin position="37"/>
        <end position="51"/>
    </location>
</feature>
<evidence type="ECO:0000313" key="3">
    <source>
        <dbReference type="Proteomes" id="UP001162483"/>
    </source>
</evidence>
<gene>
    <name evidence="2" type="ORF">SPARVUS_LOCUS8936406</name>
</gene>